<keyword evidence="1" id="KW-1133">Transmembrane helix</keyword>
<proteinExistence type="predicted"/>
<evidence type="ECO:0000256" key="1">
    <source>
        <dbReference type="SAM" id="Phobius"/>
    </source>
</evidence>
<organism evidence="2 3">
    <name type="scientific">Dendrothele bispora (strain CBS 962.96)</name>
    <dbReference type="NCBI Taxonomy" id="1314807"/>
    <lineage>
        <taxon>Eukaryota</taxon>
        <taxon>Fungi</taxon>
        <taxon>Dikarya</taxon>
        <taxon>Basidiomycota</taxon>
        <taxon>Agaricomycotina</taxon>
        <taxon>Agaricomycetes</taxon>
        <taxon>Agaricomycetidae</taxon>
        <taxon>Agaricales</taxon>
        <taxon>Agaricales incertae sedis</taxon>
        <taxon>Dendrothele</taxon>
    </lineage>
</organism>
<protein>
    <recommendedName>
        <fullName evidence="4">Transmembrane protein</fullName>
    </recommendedName>
</protein>
<sequence length="185" mass="20728">MPEHERLWSYVFYCTVTDSPPNGLTLYNNSNFKIHKAVRKYFTDDAILVSSLNLVYFMFGTSLVAVVVPLWSSSQVYEGEVTSYGGSSSTVHQDVLGNVAKFECQRRVVATKETKEERVNHVGSDRVENKVPGKADAEVEVRRYHFVSDGRDGVTVQNMKGSNFLAIPGLPPVSLPTFLQRFLSE</sequence>
<dbReference type="AlphaFoldDB" id="A0A4S8KNY3"/>
<gene>
    <name evidence="2" type="ORF">K435DRAFT_812502</name>
</gene>
<dbReference type="EMBL" id="ML180456">
    <property type="protein sequence ID" value="THU77386.1"/>
    <property type="molecule type" value="Genomic_DNA"/>
</dbReference>
<evidence type="ECO:0000313" key="3">
    <source>
        <dbReference type="Proteomes" id="UP000297245"/>
    </source>
</evidence>
<keyword evidence="1" id="KW-0472">Membrane</keyword>
<feature type="transmembrane region" description="Helical" evidence="1">
    <location>
        <begin position="46"/>
        <end position="71"/>
    </location>
</feature>
<keyword evidence="3" id="KW-1185">Reference proteome</keyword>
<name>A0A4S8KNY3_DENBC</name>
<keyword evidence="1" id="KW-0812">Transmembrane</keyword>
<accession>A0A4S8KNY3</accession>
<reference evidence="2 3" key="1">
    <citation type="journal article" date="2019" name="Nat. Ecol. Evol.">
        <title>Megaphylogeny resolves global patterns of mushroom evolution.</title>
        <authorList>
            <person name="Varga T."/>
            <person name="Krizsan K."/>
            <person name="Foldi C."/>
            <person name="Dima B."/>
            <person name="Sanchez-Garcia M."/>
            <person name="Sanchez-Ramirez S."/>
            <person name="Szollosi G.J."/>
            <person name="Szarkandi J.G."/>
            <person name="Papp V."/>
            <person name="Albert L."/>
            <person name="Andreopoulos W."/>
            <person name="Angelini C."/>
            <person name="Antonin V."/>
            <person name="Barry K.W."/>
            <person name="Bougher N.L."/>
            <person name="Buchanan P."/>
            <person name="Buyck B."/>
            <person name="Bense V."/>
            <person name="Catcheside P."/>
            <person name="Chovatia M."/>
            <person name="Cooper J."/>
            <person name="Damon W."/>
            <person name="Desjardin D."/>
            <person name="Finy P."/>
            <person name="Geml J."/>
            <person name="Haridas S."/>
            <person name="Hughes K."/>
            <person name="Justo A."/>
            <person name="Karasinski D."/>
            <person name="Kautmanova I."/>
            <person name="Kiss B."/>
            <person name="Kocsube S."/>
            <person name="Kotiranta H."/>
            <person name="LaButti K.M."/>
            <person name="Lechner B.E."/>
            <person name="Liimatainen K."/>
            <person name="Lipzen A."/>
            <person name="Lukacs Z."/>
            <person name="Mihaltcheva S."/>
            <person name="Morgado L.N."/>
            <person name="Niskanen T."/>
            <person name="Noordeloos M.E."/>
            <person name="Ohm R.A."/>
            <person name="Ortiz-Santana B."/>
            <person name="Ovrebo C."/>
            <person name="Racz N."/>
            <person name="Riley R."/>
            <person name="Savchenko A."/>
            <person name="Shiryaev A."/>
            <person name="Soop K."/>
            <person name="Spirin V."/>
            <person name="Szebenyi C."/>
            <person name="Tomsovsky M."/>
            <person name="Tulloss R.E."/>
            <person name="Uehling J."/>
            <person name="Grigoriev I.V."/>
            <person name="Vagvolgyi C."/>
            <person name="Papp T."/>
            <person name="Martin F.M."/>
            <person name="Miettinen O."/>
            <person name="Hibbett D.S."/>
            <person name="Nagy L.G."/>
        </authorList>
    </citation>
    <scope>NUCLEOTIDE SEQUENCE [LARGE SCALE GENOMIC DNA]</scope>
    <source>
        <strain evidence="2 3">CBS 962.96</strain>
    </source>
</reference>
<evidence type="ECO:0008006" key="4">
    <source>
        <dbReference type="Google" id="ProtNLM"/>
    </source>
</evidence>
<dbReference type="Proteomes" id="UP000297245">
    <property type="component" value="Unassembled WGS sequence"/>
</dbReference>
<evidence type="ECO:0000313" key="2">
    <source>
        <dbReference type="EMBL" id="THU77386.1"/>
    </source>
</evidence>